<keyword evidence="7" id="KW-0067">ATP-binding</keyword>
<sequence>MLRRGFRRLVRARGRGWVSRLLDAALWLALWLPPASEAALSPYGRAKVVAAAAAPLLAAAVAVGRRWPLTALGAPVALSLALSATMYTPLYWPALAVFGFLAGCRTAAARPVLWFLGSVAVAGIPLCVVVVRDLWAWTGLLLTLLGAAGLPWLLGRYRRQYAELVRLGWRLADRMEREQRVVAERTRSRERARIAGDMHDSLGHELTLIAVRAAALEVDATLAPHQQRAAGELREAAGTATARLREIIGVLRADEEEGDRPATAPSGESAETLVERARAAGLDVTLERRGEPAGLPPMAGLAVHRVLQEGLTNAAKHAPGAAVRVRLVRTEDPPAVALTIVNSPAAAAPLPGVDSGGSGLVGLDERVRLAGGVLRAGPVPDGGFELAAELPATAAPTPRAATDASQLTTSGRELTRARRRVRRQLTQAVVAPVAALAGILLLTFPVSVVSSYLSVMDRSTYDRLAVGTPRDDVTPRLPLFTRDGPPDDSPAPPRGQDCAYYSTRLMSGDAYRLCFAGDRLVSKTVVKSES</sequence>
<dbReference type="GO" id="GO:0016301">
    <property type="term" value="F:kinase activity"/>
    <property type="evidence" value="ECO:0007669"/>
    <property type="project" value="UniProtKB-KW"/>
</dbReference>
<feature type="transmembrane region" description="Helical" evidence="10">
    <location>
        <begin position="137"/>
        <end position="154"/>
    </location>
</feature>
<dbReference type="Proteomes" id="UP000634229">
    <property type="component" value="Unassembled WGS sequence"/>
</dbReference>
<dbReference type="CDD" id="cd16917">
    <property type="entry name" value="HATPase_UhpB-NarQ-NarX-like"/>
    <property type="match status" value="1"/>
</dbReference>
<evidence type="ECO:0000256" key="2">
    <source>
        <dbReference type="ARBA" id="ARBA00012438"/>
    </source>
</evidence>
<accession>A0ABS1N7Q4</accession>
<dbReference type="EMBL" id="JAERRF010000003">
    <property type="protein sequence ID" value="MBL1096109.1"/>
    <property type="molecule type" value="Genomic_DNA"/>
</dbReference>
<keyword evidence="5" id="KW-0547">Nucleotide-binding</keyword>
<comment type="catalytic activity">
    <reaction evidence="1">
        <text>ATP + protein L-histidine = ADP + protein N-phospho-L-histidine.</text>
        <dbReference type="EC" id="2.7.13.3"/>
    </reaction>
</comment>
<evidence type="ECO:0000256" key="5">
    <source>
        <dbReference type="ARBA" id="ARBA00022741"/>
    </source>
</evidence>
<feature type="transmembrane region" description="Helical" evidence="10">
    <location>
        <begin position="112"/>
        <end position="131"/>
    </location>
</feature>
<feature type="transmembrane region" description="Helical" evidence="10">
    <location>
        <begin position="428"/>
        <end position="453"/>
    </location>
</feature>
<evidence type="ECO:0000256" key="4">
    <source>
        <dbReference type="ARBA" id="ARBA00022679"/>
    </source>
</evidence>
<evidence type="ECO:0000256" key="3">
    <source>
        <dbReference type="ARBA" id="ARBA00022553"/>
    </source>
</evidence>
<evidence type="ECO:0000256" key="6">
    <source>
        <dbReference type="ARBA" id="ARBA00022777"/>
    </source>
</evidence>
<evidence type="ECO:0000256" key="7">
    <source>
        <dbReference type="ARBA" id="ARBA00022840"/>
    </source>
</evidence>
<dbReference type="Gene3D" id="1.20.5.1930">
    <property type="match status" value="1"/>
</dbReference>
<dbReference type="InterPro" id="IPR011712">
    <property type="entry name" value="Sig_transdc_His_kin_sub3_dim/P"/>
</dbReference>
<evidence type="ECO:0000256" key="9">
    <source>
        <dbReference type="SAM" id="MobiDB-lite"/>
    </source>
</evidence>
<evidence type="ECO:0000256" key="10">
    <source>
        <dbReference type="SAM" id="Phobius"/>
    </source>
</evidence>
<reference evidence="12 13" key="1">
    <citation type="submission" date="2021-01" db="EMBL/GenBank/DDBJ databases">
        <title>WGS of actinomycetes isolated from Thailand.</title>
        <authorList>
            <person name="Thawai C."/>
        </authorList>
    </citation>
    <scope>NUCLEOTIDE SEQUENCE [LARGE SCALE GENOMIC DNA]</scope>
    <source>
        <strain evidence="12 13">CA1R205</strain>
    </source>
</reference>
<keyword evidence="13" id="KW-1185">Reference proteome</keyword>
<evidence type="ECO:0000313" key="12">
    <source>
        <dbReference type="EMBL" id="MBL1096109.1"/>
    </source>
</evidence>
<keyword evidence="8" id="KW-0902">Two-component regulatory system</keyword>
<dbReference type="SUPFAM" id="SSF55874">
    <property type="entry name" value="ATPase domain of HSP90 chaperone/DNA topoisomerase II/histidine kinase"/>
    <property type="match status" value="1"/>
</dbReference>
<evidence type="ECO:0000313" key="13">
    <source>
        <dbReference type="Proteomes" id="UP000634229"/>
    </source>
</evidence>
<keyword evidence="10" id="KW-0812">Transmembrane</keyword>
<keyword evidence="6 12" id="KW-0418">Kinase</keyword>
<dbReference type="PANTHER" id="PTHR24421">
    <property type="entry name" value="NITRATE/NITRITE SENSOR PROTEIN NARX-RELATED"/>
    <property type="match status" value="1"/>
</dbReference>
<proteinExistence type="predicted"/>
<dbReference type="RefSeq" id="WP_201871958.1">
    <property type="nucleotide sequence ID" value="NZ_JAERRF010000003.1"/>
</dbReference>
<dbReference type="Pfam" id="PF07730">
    <property type="entry name" value="HisKA_3"/>
    <property type="match status" value="1"/>
</dbReference>
<dbReference type="InterPro" id="IPR036890">
    <property type="entry name" value="HATPase_C_sf"/>
</dbReference>
<feature type="domain" description="Signal transduction histidine kinase subgroup 3 dimerisation and phosphoacceptor" evidence="11">
    <location>
        <begin position="190"/>
        <end position="255"/>
    </location>
</feature>
<comment type="caution">
    <text evidence="12">The sequence shown here is derived from an EMBL/GenBank/DDBJ whole genome shotgun (WGS) entry which is preliminary data.</text>
</comment>
<dbReference type="Gene3D" id="3.30.565.10">
    <property type="entry name" value="Histidine kinase-like ATPase, C-terminal domain"/>
    <property type="match status" value="1"/>
</dbReference>
<keyword evidence="3" id="KW-0597">Phosphoprotein</keyword>
<evidence type="ECO:0000259" key="11">
    <source>
        <dbReference type="Pfam" id="PF07730"/>
    </source>
</evidence>
<gene>
    <name evidence="12" type="ORF">JK363_05405</name>
</gene>
<feature type="transmembrane region" description="Helical" evidence="10">
    <location>
        <begin position="76"/>
        <end position="100"/>
    </location>
</feature>
<protein>
    <recommendedName>
        <fullName evidence="2">histidine kinase</fullName>
        <ecNumber evidence="2">2.7.13.3</ecNumber>
    </recommendedName>
</protein>
<dbReference type="PANTHER" id="PTHR24421:SF10">
    <property type="entry name" value="NITRATE_NITRITE SENSOR PROTEIN NARQ"/>
    <property type="match status" value="1"/>
</dbReference>
<keyword evidence="4" id="KW-0808">Transferase</keyword>
<keyword evidence="10" id="KW-0472">Membrane</keyword>
<evidence type="ECO:0000256" key="1">
    <source>
        <dbReference type="ARBA" id="ARBA00000085"/>
    </source>
</evidence>
<feature type="region of interest" description="Disordered" evidence="9">
    <location>
        <begin position="472"/>
        <end position="495"/>
    </location>
</feature>
<organism evidence="12 13">
    <name type="scientific">Streptomyces coffeae</name>
    <dbReference type="NCBI Taxonomy" id="621382"/>
    <lineage>
        <taxon>Bacteria</taxon>
        <taxon>Bacillati</taxon>
        <taxon>Actinomycetota</taxon>
        <taxon>Actinomycetes</taxon>
        <taxon>Kitasatosporales</taxon>
        <taxon>Streptomycetaceae</taxon>
        <taxon>Streptomyces</taxon>
    </lineage>
</organism>
<name>A0ABS1N7Q4_9ACTN</name>
<evidence type="ECO:0000256" key="8">
    <source>
        <dbReference type="ARBA" id="ARBA00023012"/>
    </source>
</evidence>
<dbReference type="InterPro" id="IPR050482">
    <property type="entry name" value="Sensor_HK_TwoCompSys"/>
</dbReference>
<keyword evidence="10" id="KW-1133">Transmembrane helix</keyword>
<dbReference type="EC" id="2.7.13.3" evidence="2"/>